<dbReference type="PANTHER" id="PTHR13773">
    <property type="entry name" value="PHOSPHATIDATE CYTIDYLYLTRANSFERASE"/>
    <property type="match status" value="1"/>
</dbReference>
<comment type="similarity">
    <text evidence="5 16">Belongs to the CDS family.</text>
</comment>
<evidence type="ECO:0000256" key="1">
    <source>
        <dbReference type="ARBA" id="ARBA00001698"/>
    </source>
</evidence>
<feature type="transmembrane region" description="Helical" evidence="17">
    <location>
        <begin position="112"/>
        <end position="134"/>
    </location>
</feature>
<evidence type="ECO:0000256" key="17">
    <source>
        <dbReference type="SAM" id="Phobius"/>
    </source>
</evidence>
<gene>
    <name evidence="18" type="ORF">UJA718_LOCUS32170</name>
</gene>
<keyword evidence="13 17" id="KW-0472">Membrane</keyword>
<comment type="pathway">
    <text evidence="3 16">Phospholipid metabolism; CDP-diacylglycerol biosynthesis; CDP-diacylglycerol from sn-glycerol 3-phosphate: step 3/3.</text>
</comment>
<dbReference type="PROSITE" id="PS01315">
    <property type="entry name" value="CDS"/>
    <property type="match status" value="1"/>
</dbReference>
<evidence type="ECO:0000256" key="6">
    <source>
        <dbReference type="ARBA" id="ARBA00012487"/>
    </source>
</evidence>
<keyword evidence="11 17" id="KW-1133">Transmembrane helix</keyword>
<feature type="transmembrane region" description="Helical" evidence="17">
    <location>
        <begin position="38"/>
        <end position="60"/>
    </location>
</feature>
<protein>
    <recommendedName>
        <fullName evidence="6 16">Phosphatidate cytidylyltransferase</fullName>
        <ecNumber evidence="6 16">2.7.7.41</ecNumber>
    </recommendedName>
</protein>
<evidence type="ECO:0000256" key="4">
    <source>
        <dbReference type="ARBA" id="ARBA00005189"/>
    </source>
</evidence>
<comment type="pathway">
    <text evidence="4">Lipid metabolism.</text>
</comment>
<proteinExistence type="inferred from homology"/>
<organism evidence="18 19">
    <name type="scientific">Rotaria socialis</name>
    <dbReference type="NCBI Taxonomy" id="392032"/>
    <lineage>
        <taxon>Eukaryota</taxon>
        <taxon>Metazoa</taxon>
        <taxon>Spiralia</taxon>
        <taxon>Gnathifera</taxon>
        <taxon>Rotifera</taxon>
        <taxon>Eurotatoria</taxon>
        <taxon>Bdelloidea</taxon>
        <taxon>Philodinida</taxon>
        <taxon>Philodinidae</taxon>
        <taxon>Rotaria</taxon>
    </lineage>
</organism>
<keyword evidence="9 16" id="KW-0812">Transmembrane</keyword>
<evidence type="ECO:0000256" key="10">
    <source>
        <dbReference type="ARBA" id="ARBA00022695"/>
    </source>
</evidence>
<evidence type="ECO:0000256" key="9">
    <source>
        <dbReference type="ARBA" id="ARBA00022692"/>
    </source>
</evidence>
<evidence type="ECO:0000256" key="8">
    <source>
        <dbReference type="ARBA" id="ARBA00022679"/>
    </source>
</evidence>
<dbReference type="Pfam" id="PF01148">
    <property type="entry name" value="CTP_transf_1"/>
    <property type="match status" value="1"/>
</dbReference>
<evidence type="ECO:0000256" key="7">
    <source>
        <dbReference type="ARBA" id="ARBA00022516"/>
    </source>
</evidence>
<evidence type="ECO:0000256" key="16">
    <source>
        <dbReference type="RuleBase" id="RU003938"/>
    </source>
</evidence>
<evidence type="ECO:0000313" key="19">
    <source>
        <dbReference type="Proteomes" id="UP000663873"/>
    </source>
</evidence>
<evidence type="ECO:0000256" key="11">
    <source>
        <dbReference type="ARBA" id="ARBA00022989"/>
    </source>
</evidence>
<dbReference type="GO" id="GO:0005789">
    <property type="term" value="C:endoplasmic reticulum membrane"/>
    <property type="evidence" value="ECO:0007669"/>
    <property type="project" value="TreeGrafter"/>
</dbReference>
<keyword evidence="10 16" id="KW-0548">Nucleotidyltransferase</keyword>
<evidence type="ECO:0000256" key="12">
    <source>
        <dbReference type="ARBA" id="ARBA00023098"/>
    </source>
</evidence>
<accession>A0A821DM73</accession>
<comment type="catalytic activity">
    <reaction evidence="1 16">
        <text>a 1,2-diacyl-sn-glycero-3-phosphate + CTP + H(+) = a CDP-1,2-diacyl-sn-glycerol + diphosphate</text>
        <dbReference type="Rhea" id="RHEA:16229"/>
        <dbReference type="ChEBI" id="CHEBI:15378"/>
        <dbReference type="ChEBI" id="CHEBI:33019"/>
        <dbReference type="ChEBI" id="CHEBI:37563"/>
        <dbReference type="ChEBI" id="CHEBI:58332"/>
        <dbReference type="ChEBI" id="CHEBI:58608"/>
        <dbReference type="EC" id="2.7.7.41"/>
    </reaction>
</comment>
<evidence type="ECO:0000256" key="14">
    <source>
        <dbReference type="ARBA" id="ARBA00023209"/>
    </source>
</evidence>
<evidence type="ECO:0000256" key="5">
    <source>
        <dbReference type="ARBA" id="ARBA00010185"/>
    </source>
</evidence>
<evidence type="ECO:0000313" key="18">
    <source>
        <dbReference type="EMBL" id="CAF4623719.1"/>
    </source>
</evidence>
<dbReference type="Proteomes" id="UP000663873">
    <property type="component" value="Unassembled WGS sequence"/>
</dbReference>
<dbReference type="PANTHER" id="PTHR13773:SF8">
    <property type="entry name" value="PHOSPHATIDATE CYTIDYLYLTRANSFERASE, PHOTORECEPTOR-SPECIFIC"/>
    <property type="match status" value="1"/>
</dbReference>
<keyword evidence="7" id="KW-0444">Lipid biosynthesis</keyword>
<evidence type="ECO:0000256" key="15">
    <source>
        <dbReference type="ARBA" id="ARBA00023264"/>
    </source>
</evidence>
<dbReference type="GO" id="GO:0016024">
    <property type="term" value="P:CDP-diacylglycerol biosynthetic process"/>
    <property type="evidence" value="ECO:0007669"/>
    <property type="project" value="UniProtKB-UniPathway"/>
</dbReference>
<comment type="subcellular location">
    <subcellularLocation>
        <location evidence="2">Membrane</location>
        <topology evidence="2">Multi-pass membrane protein</topology>
    </subcellularLocation>
</comment>
<sequence>MIWFIFPVSLIICNDIMAYMFGFFYGRTPLTKLSPKKTWEGFIGGGVSTLIFGFIFAGVLSSYQFFICPLEYDEEIMGLSMSCIPLHLFQKTTYLMPKPFSLLKRTLELYPFQLHSLVLSLFASSIGPFGGFFASGFKRAFRIKDFAATIPGHGGFVDRFDCQIIMALFTNVYISTFAHVASPHRILQQVLALTPESREEFLRLLRNHVKA</sequence>
<name>A0A821DM73_9BILA</name>
<evidence type="ECO:0000256" key="3">
    <source>
        <dbReference type="ARBA" id="ARBA00005119"/>
    </source>
</evidence>
<dbReference type="EC" id="2.7.7.41" evidence="6 16"/>
<comment type="caution">
    <text evidence="18">The sequence shown here is derived from an EMBL/GenBank/DDBJ whole genome shotgun (WGS) entry which is preliminary data.</text>
</comment>
<dbReference type="InterPro" id="IPR016720">
    <property type="entry name" value="PC_Trfase_euk"/>
</dbReference>
<keyword evidence="8 16" id="KW-0808">Transferase</keyword>
<dbReference type="UniPathway" id="UPA00557">
    <property type="reaction ID" value="UER00614"/>
</dbReference>
<dbReference type="GO" id="GO:0004605">
    <property type="term" value="F:phosphatidate cytidylyltransferase activity"/>
    <property type="evidence" value="ECO:0007669"/>
    <property type="project" value="UniProtKB-EC"/>
</dbReference>
<keyword evidence="19" id="KW-1185">Reference proteome</keyword>
<dbReference type="InterPro" id="IPR000374">
    <property type="entry name" value="PC_trans"/>
</dbReference>
<evidence type="ECO:0000256" key="2">
    <source>
        <dbReference type="ARBA" id="ARBA00004141"/>
    </source>
</evidence>
<reference evidence="18" key="1">
    <citation type="submission" date="2021-02" db="EMBL/GenBank/DDBJ databases">
        <authorList>
            <person name="Nowell W R."/>
        </authorList>
    </citation>
    <scope>NUCLEOTIDE SEQUENCE</scope>
</reference>
<dbReference type="EMBL" id="CAJOBP010027476">
    <property type="protein sequence ID" value="CAF4623719.1"/>
    <property type="molecule type" value="Genomic_DNA"/>
</dbReference>
<feature type="transmembrane region" description="Helical" evidence="17">
    <location>
        <begin position="6"/>
        <end position="26"/>
    </location>
</feature>
<evidence type="ECO:0000256" key="13">
    <source>
        <dbReference type="ARBA" id="ARBA00023136"/>
    </source>
</evidence>
<keyword evidence="12" id="KW-0443">Lipid metabolism</keyword>
<keyword evidence="15" id="KW-1208">Phospholipid metabolism</keyword>
<dbReference type="AlphaFoldDB" id="A0A821DM73"/>
<keyword evidence="14" id="KW-0594">Phospholipid biosynthesis</keyword>